<accession>A0AAW8NFB9</accession>
<proteinExistence type="predicted"/>
<protein>
    <submittedName>
        <fullName evidence="1">Uncharacterized protein</fullName>
    </submittedName>
</protein>
<organism evidence="1 2">
    <name type="scientific">Pseudarthrobacter oxydans</name>
    <name type="common">Arthrobacter oxydans</name>
    <dbReference type="NCBI Taxonomy" id="1671"/>
    <lineage>
        <taxon>Bacteria</taxon>
        <taxon>Bacillati</taxon>
        <taxon>Actinomycetota</taxon>
        <taxon>Actinomycetes</taxon>
        <taxon>Micrococcales</taxon>
        <taxon>Micrococcaceae</taxon>
        <taxon>Pseudarthrobacter</taxon>
    </lineage>
</organism>
<evidence type="ECO:0000313" key="1">
    <source>
        <dbReference type="EMBL" id="MDR7166216.1"/>
    </source>
</evidence>
<gene>
    <name evidence="1" type="ORF">J2X12_004270</name>
</gene>
<reference evidence="1" key="1">
    <citation type="submission" date="2023-07" db="EMBL/GenBank/DDBJ databases">
        <title>Sorghum-associated microbial communities from plants grown in Nebraska, USA.</title>
        <authorList>
            <person name="Schachtman D."/>
        </authorList>
    </citation>
    <scope>NUCLEOTIDE SEQUENCE</scope>
    <source>
        <strain evidence="1">BE261</strain>
    </source>
</reference>
<name>A0AAW8NFB9_PSEOX</name>
<sequence length="47" mass="5613">MLCFDWKGSQDIWRGGWIVDFKKREGFIVHRPRSYCPGKAQPCLRRS</sequence>
<dbReference type="Proteomes" id="UP001262032">
    <property type="component" value="Unassembled WGS sequence"/>
</dbReference>
<comment type="caution">
    <text evidence="1">The sequence shown here is derived from an EMBL/GenBank/DDBJ whole genome shotgun (WGS) entry which is preliminary data.</text>
</comment>
<evidence type="ECO:0000313" key="2">
    <source>
        <dbReference type="Proteomes" id="UP001262032"/>
    </source>
</evidence>
<dbReference type="EMBL" id="JAVDWN010000033">
    <property type="protein sequence ID" value="MDR7166216.1"/>
    <property type="molecule type" value="Genomic_DNA"/>
</dbReference>
<dbReference type="AlphaFoldDB" id="A0AAW8NFB9"/>